<proteinExistence type="predicted"/>
<reference evidence="3 4" key="1">
    <citation type="submission" date="2020-08" db="EMBL/GenBank/DDBJ databases">
        <title>Genomic Encyclopedia of Type Strains, Phase IV (KMG-V): Genome sequencing to study the core and pangenomes of soil and plant-associated prokaryotes.</title>
        <authorList>
            <person name="Whitman W."/>
        </authorList>
    </citation>
    <scope>NUCLEOTIDE SEQUENCE [LARGE SCALE GENOMIC DNA]</scope>
    <source>
        <strain evidence="3 4">SEMIA 402</strain>
    </source>
</reference>
<dbReference type="RefSeq" id="WP_183930826.1">
    <property type="nucleotide sequence ID" value="NZ_JACIGM010000026.1"/>
</dbReference>
<gene>
    <name evidence="3" type="ORF">GGE12_007123</name>
</gene>
<feature type="domain" description="Restriction endonuclease type IV Mrr" evidence="1">
    <location>
        <begin position="263"/>
        <end position="379"/>
    </location>
</feature>
<organism evidence="3 4">
    <name type="scientific">Rhizobium mongolense</name>
    <dbReference type="NCBI Taxonomy" id="57676"/>
    <lineage>
        <taxon>Bacteria</taxon>
        <taxon>Pseudomonadati</taxon>
        <taxon>Pseudomonadota</taxon>
        <taxon>Alphaproteobacteria</taxon>
        <taxon>Hyphomicrobiales</taxon>
        <taxon>Rhizobiaceae</taxon>
        <taxon>Rhizobium/Agrobacterium group</taxon>
        <taxon>Rhizobium</taxon>
    </lineage>
</organism>
<protein>
    <recommendedName>
        <fullName evidence="5">Restriction endonuclease</fullName>
    </recommendedName>
</protein>
<dbReference type="InterPro" id="IPR011856">
    <property type="entry name" value="tRNA_endonuc-like_dom_sf"/>
</dbReference>
<evidence type="ECO:0000259" key="2">
    <source>
        <dbReference type="Pfam" id="PF18062"/>
    </source>
</evidence>
<dbReference type="GO" id="GO:0009307">
    <property type="term" value="P:DNA restriction-modification system"/>
    <property type="evidence" value="ECO:0007669"/>
    <property type="project" value="InterPro"/>
</dbReference>
<dbReference type="EMBL" id="JACIGM010000026">
    <property type="protein sequence ID" value="MBB4279310.1"/>
    <property type="molecule type" value="Genomic_DNA"/>
</dbReference>
<dbReference type="InterPro" id="IPR041409">
    <property type="entry name" value="RE_AspBHI_N"/>
</dbReference>
<evidence type="ECO:0008006" key="5">
    <source>
        <dbReference type="Google" id="ProtNLM"/>
    </source>
</evidence>
<dbReference type="Proteomes" id="UP000533641">
    <property type="component" value="Unassembled WGS sequence"/>
</dbReference>
<sequence length="406" mass="44866">MVDDRSTLTSAKAALVGELSAVDLQVDAVYVGTRKDGAPADPLNALLKVANQGGFRYRGEARKKLELLVLKTNMDDPDWPDELDPETGIFTYYGDNKVPGVDLHETKKFGNLILRTIFEDSRGGQEGRQLVPPIFLFARAGTSRALRFLGLAVPGAVDLDASEELVAIWRSTKGQRFQNYRARFTVLDAARMSRAWVDSIIAEKPDHSLAPAAWQLWRRTGKRKALLAPRTLEYRSPIEQLPADGASSAIVEAIRHHFIGREHAFEHCAAALAQMMIPQIAGLDVTRPTRDGGRDGIGQLRVGSGPSGILVDFALEAKCTSVTTGVGAKEMSRLISRLRHRQFGVIVTTSYVTPQIYKEIKEDQHPIVVIAARDIVELLRRNGRGSLEAVRRWLNDEFHADEKAQG</sequence>
<evidence type="ECO:0000313" key="4">
    <source>
        <dbReference type="Proteomes" id="UP000533641"/>
    </source>
</evidence>
<dbReference type="AlphaFoldDB" id="A0A7W6RVA9"/>
<dbReference type="InterPro" id="IPR007560">
    <property type="entry name" value="Restrct_endonuc_IV_Mrr"/>
</dbReference>
<dbReference type="Gene3D" id="3.40.1350.10">
    <property type="match status" value="1"/>
</dbReference>
<accession>A0A7W6RVA9</accession>
<comment type="caution">
    <text evidence="3">The sequence shown here is derived from an EMBL/GenBank/DDBJ whole genome shotgun (WGS) entry which is preliminary data.</text>
</comment>
<dbReference type="Pfam" id="PF04471">
    <property type="entry name" value="Mrr_cat"/>
    <property type="match status" value="1"/>
</dbReference>
<evidence type="ECO:0000313" key="3">
    <source>
        <dbReference type="EMBL" id="MBB4279310.1"/>
    </source>
</evidence>
<evidence type="ECO:0000259" key="1">
    <source>
        <dbReference type="Pfam" id="PF04471"/>
    </source>
</evidence>
<dbReference type="Pfam" id="PF18062">
    <property type="entry name" value="RE_AspBHI_N"/>
    <property type="match status" value="1"/>
</dbReference>
<dbReference type="GO" id="GO:0003677">
    <property type="term" value="F:DNA binding"/>
    <property type="evidence" value="ECO:0007669"/>
    <property type="project" value="InterPro"/>
</dbReference>
<dbReference type="GO" id="GO:0004519">
    <property type="term" value="F:endonuclease activity"/>
    <property type="evidence" value="ECO:0007669"/>
    <property type="project" value="InterPro"/>
</dbReference>
<feature type="domain" description="Restriction endonuclease AspBHI N-terminal" evidence="2">
    <location>
        <begin position="39"/>
        <end position="221"/>
    </location>
</feature>
<name>A0A7W6RVA9_9HYPH</name>
<dbReference type="Gene3D" id="2.30.280.20">
    <property type="match status" value="1"/>
</dbReference>